<evidence type="ECO:0000259" key="1">
    <source>
        <dbReference type="Pfam" id="PF07398"/>
    </source>
</evidence>
<dbReference type="PANTHER" id="PTHR40758:SF1">
    <property type="entry name" value="CONSERVED PROTEIN"/>
    <property type="match status" value="1"/>
</dbReference>
<dbReference type="GO" id="GO:0046872">
    <property type="term" value="F:metal ion binding"/>
    <property type="evidence" value="ECO:0007669"/>
    <property type="project" value="InterPro"/>
</dbReference>
<evidence type="ECO:0000313" key="4">
    <source>
        <dbReference type="Proteomes" id="UP000431092"/>
    </source>
</evidence>
<dbReference type="NCBIfam" id="TIGR03083">
    <property type="entry name" value="maleylpyruvate isomerase family mycothiol-dependent enzyme"/>
    <property type="match status" value="1"/>
</dbReference>
<dbReference type="GO" id="GO:0016853">
    <property type="term" value="F:isomerase activity"/>
    <property type="evidence" value="ECO:0007669"/>
    <property type="project" value="UniProtKB-KW"/>
</dbReference>
<dbReference type="GO" id="GO:0005886">
    <property type="term" value="C:plasma membrane"/>
    <property type="evidence" value="ECO:0007669"/>
    <property type="project" value="TreeGrafter"/>
</dbReference>
<feature type="domain" description="MDMPI C-terminal" evidence="1">
    <location>
        <begin position="140"/>
        <end position="229"/>
    </location>
</feature>
<dbReference type="Proteomes" id="UP000431092">
    <property type="component" value="Unassembled WGS sequence"/>
</dbReference>
<evidence type="ECO:0000259" key="2">
    <source>
        <dbReference type="Pfam" id="PF11716"/>
    </source>
</evidence>
<dbReference type="PANTHER" id="PTHR40758">
    <property type="entry name" value="CONSERVED PROTEIN"/>
    <property type="match status" value="1"/>
</dbReference>
<gene>
    <name evidence="3" type="ORF">GGG17_03760</name>
</gene>
<name>A0A6I3IB80_9MICO</name>
<keyword evidence="3" id="KW-0670">Pyruvate</keyword>
<dbReference type="SUPFAM" id="SSF109854">
    <property type="entry name" value="DinB/YfiT-like putative metalloenzymes"/>
    <property type="match status" value="1"/>
</dbReference>
<dbReference type="InterPro" id="IPR010872">
    <property type="entry name" value="MDMPI_C-term_domain"/>
</dbReference>
<sequence>MDAAQRLEALTAAVDAISANGANLAAEVDCPTCPHWTVEDLVDHLGRVHLWAAEATRGTERPSMGEREQGDLTLGEWYADCGRRLVDRLREVDPAAECWTFDRDDRTVGFWIRRQLHETTIHWVDLARAHGIEADISDAVADDGVDELLHLFVPRRVEDPQTALPLPLQIRATDTGSVWWVQESDGVVSAGRGEEGESVAEIRGEAVELYLALWGRTSREALHVDGEAAPARGFLKQQLCP</sequence>
<dbReference type="InterPro" id="IPR024344">
    <property type="entry name" value="MDMPI_metal-binding"/>
</dbReference>
<dbReference type="Pfam" id="PF11716">
    <property type="entry name" value="MDMPI_N"/>
    <property type="match status" value="1"/>
</dbReference>
<comment type="caution">
    <text evidence="3">The sequence shown here is derived from an EMBL/GenBank/DDBJ whole genome shotgun (WGS) entry which is preliminary data.</text>
</comment>
<proteinExistence type="predicted"/>
<dbReference type="AlphaFoldDB" id="A0A6I3IB80"/>
<accession>A0A6I3IB80</accession>
<dbReference type="Pfam" id="PF07398">
    <property type="entry name" value="MDMPI_C"/>
    <property type="match status" value="1"/>
</dbReference>
<dbReference type="InterPro" id="IPR017517">
    <property type="entry name" value="Maleyloyr_isom"/>
</dbReference>
<feature type="domain" description="Mycothiol-dependent maleylpyruvate isomerase metal-binding" evidence="2">
    <location>
        <begin position="11"/>
        <end position="127"/>
    </location>
</feature>
<keyword evidence="3" id="KW-0413">Isomerase</keyword>
<dbReference type="EMBL" id="WLVL01000017">
    <property type="protein sequence ID" value="MTB71102.1"/>
    <property type="molecule type" value="Genomic_DNA"/>
</dbReference>
<dbReference type="InterPro" id="IPR034660">
    <property type="entry name" value="DinB/YfiT-like"/>
</dbReference>
<organism evidence="3 4">
    <name type="scientific">Arsenicicoccus cauae</name>
    <dbReference type="NCBI Taxonomy" id="2663847"/>
    <lineage>
        <taxon>Bacteria</taxon>
        <taxon>Bacillati</taxon>
        <taxon>Actinomycetota</taxon>
        <taxon>Actinomycetes</taxon>
        <taxon>Micrococcales</taxon>
        <taxon>Intrasporangiaceae</taxon>
        <taxon>Arsenicicoccus</taxon>
    </lineage>
</organism>
<evidence type="ECO:0000313" key="3">
    <source>
        <dbReference type="EMBL" id="MTB71102.1"/>
    </source>
</evidence>
<reference evidence="3 4" key="1">
    <citation type="submission" date="2019-11" db="EMBL/GenBank/DDBJ databases">
        <title>Whole genome sequencing identifies a novel species of the genus Arsenicicoccus isolated from human blood.</title>
        <authorList>
            <person name="Jeong J.H."/>
            <person name="Kweon O.J."/>
            <person name="Kim H.R."/>
            <person name="Kim T.-H."/>
            <person name="Ha S.-M."/>
            <person name="Lee M.-K."/>
        </authorList>
    </citation>
    <scope>NUCLEOTIDE SEQUENCE [LARGE SCALE GENOMIC DNA]</scope>
    <source>
        <strain evidence="3 4">MKL-02</strain>
    </source>
</reference>
<dbReference type="RefSeq" id="WP_154592443.1">
    <property type="nucleotide sequence ID" value="NZ_WLVL01000017.1"/>
</dbReference>
<protein>
    <submittedName>
        <fullName evidence="3">Maleylpyruvate isomerase family mycothiol-dependent enzyme</fullName>
    </submittedName>
</protein>
<keyword evidence="4" id="KW-1185">Reference proteome</keyword>